<dbReference type="EMBL" id="CP097562">
    <property type="protein sequence ID" value="USF24338.1"/>
    <property type="molecule type" value="Genomic_DNA"/>
</dbReference>
<feature type="binding site" evidence="14 15">
    <location>
        <position position="60"/>
    </location>
    <ligand>
        <name>[4Fe-4S] cluster</name>
        <dbReference type="ChEBI" id="CHEBI:49883"/>
        <note>4Fe-4S-S-AdoMet</note>
    </ligand>
</feature>
<feature type="binding site" evidence="14 15">
    <location>
        <position position="64"/>
    </location>
    <ligand>
        <name>[4Fe-4S] cluster</name>
        <dbReference type="ChEBI" id="CHEBI:49883"/>
        <note>4Fe-4S-S-AdoMet</note>
    </ligand>
</feature>
<evidence type="ECO:0000256" key="8">
    <source>
        <dbReference type="ARBA" id="ARBA00022714"/>
    </source>
</evidence>
<dbReference type="InterPro" id="IPR002684">
    <property type="entry name" value="Biotin_synth/BioAB"/>
</dbReference>
<dbReference type="Gene3D" id="3.20.20.70">
    <property type="entry name" value="Aldolase class I"/>
    <property type="match status" value="1"/>
</dbReference>
<dbReference type="InterPro" id="IPR007197">
    <property type="entry name" value="rSAM"/>
</dbReference>
<feature type="binding site" evidence="14 15">
    <location>
        <position position="266"/>
    </location>
    <ligand>
        <name>[2Fe-2S] cluster</name>
        <dbReference type="ChEBI" id="CHEBI:190135"/>
    </ligand>
</feature>
<comment type="function">
    <text evidence="14">Catalyzes the conversion of dethiobiotin (DTB) to biotin by the insertion of a sulfur atom into dethiobiotin via a radical-based mechanism.</text>
</comment>
<feature type="binding site" evidence="14 15">
    <location>
        <position position="67"/>
    </location>
    <ligand>
        <name>[4Fe-4S] cluster</name>
        <dbReference type="ChEBI" id="CHEBI:49883"/>
        <note>4Fe-4S-S-AdoMet</note>
    </ligand>
</feature>
<evidence type="ECO:0000256" key="5">
    <source>
        <dbReference type="ARBA" id="ARBA00022485"/>
    </source>
</evidence>
<dbReference type="SFLD" id="SFLDG01278">
    <property type="entry name" value="biotin_synthase_like"/>
    <property type="match status" value="1"/>
</dbReference>
<keyword evidence="10 14" id="KW-0093">Biotin biosynthesis</keyword>
<comment type="catalytic activity">
    <reaction evidence="13 14">
        <text>(4R,5S)-dethiobiotin + (sulfur carrier)-SH + 2 reduced [2Fe-2S]-[ferredoxin] + 2 S-adenosyl-L-methionine = (sulfur carrier)-H + biotin + 2 5'-deoxyadenosine + 2 L-methionine + 2 oxidized [2Fe-2S]-[ferredoxin]</text>
        <dbReference type="Rhea" id="RHEA:22060"/>
        <dbReference type="Rhea" id="RHEA-COMP:10000"/>
        <dbReference type="Rhea" id="RHEA-COMP:10001"/>
        <dbReference type="Rhea" id="RHEA-COMP:14737"/>
        <dbReference type="Rhea" id="RHEA-COMP:14739"/>
        <dbReference type="ChEBI" id="CHEBI:17319"/>
        <dbReference type="ChEBI" id="CHEBI:29917"/>
        <dbReference type="ChEBI" id="CHEBI:33737"/>
        <dbReference type="ChEBI" id="CHEBI:33738"/>
        <dbReference type="ChEBI" id="CHEBI:57586"/>
        <dbReference type="ChEBI" id="CHEBI:57844"/>
        <dbReference type="ChEBI" id="CHEBI:59789"/>
        <dbReference type="ChEBI" id="CHEBI:64428"/>
        <dbReference type="ChEBI" id="CHEBI:149473"/>
        <dbReference type="EC" id="2.8.1.6"/>
    </reaction>
</comment>
<dbReference type="GO" id="GO:0009102">
    <property type="term" value="P:biotin biosynthetic process"/>
    <property type="evidence" value="ECO:0007669"/>
    <property type="project" value="UniProtKB-UniRule"/>
</dbReference>
<dbReference type="AlphaFoldDB" id="V2RKH3"/>
<evidence type="ECO:0000256" key="11">
    <source>
        <dbReference type="ARBA" id="ARBA00023004"/>
    </source>
</evidence>
<evidence type="ECO:0000256" key="15">
    <source>
        <dbReference type="PIRSR" id="PIRSR001619-1"/>
    </source>
</evidence>
<name>V2RKH3_9BACT</name>
<dbReference type="EC" id="2.8.1.6" evidence="4 14"/>
<dbReference type="PANTHER" id="PTHR22976">
    <property type="entry name" value="BIOTIN SYNTHASE"/>
    <property type="match status" value="1"/>
</dbReference>
<dbReference type="SUPFAM" id="SSF102114">
    <property type="entry name" value="Radical SAM enzymes"/>
    <property type="match status" value="1"/>
</dbReference>
<comment type="cofactor">
    <cofactor evidence="14 15">
        <name>[4Fe-4S] cluster</name>
        <dbReference type="ChEBI" id="CHEBI:49883"/>
    </cofactor>
    <text evidence="14 15">Binds 1 [4Fe-4S] cluster. The cluster is coordinated with 3 cysteines and an exchangeable S-adenosyl-L-methionine.</text>
</comment>
<dbReference type="SMART" id="SM00729">
    <property type="entry name" value="Elp3"/>
    <property type="match status" value="1"/>
</dbReference>
<organism evidence="16 17">
    <name type="scientific">Mucispirillum schaedleri ASF457</name>
    <dbReference type="NCBI Taxonomy" id="1379858"/>
    <lineage>
        <taxon>Bacteria</taxon>
        <taxon>Pseudomonadati</taxon>
        <taxon>Deferribacterota</taxon>
        <taxon>Deferribacteres</taxon>
        <taxon>Deferribacterales</taxon>
        <taxon>Mucispirillaceae</taxon>
        <taxon>Mucispirillum</taxon>
    </lineage>
</organism>
<accession>V2RKH3</accession>
<sequence>MVNKIKNKILSEEKITYGEALSLADAPINQLISAADEIRKHFCGNIFDICSIINAKSGRCSEDCKFCAQSAHYKTNINEYPILDKDEIIKNALYMAEKGVLRFSIVTSGKALTDKDVNILAETIKEIKSKSNISICASLGLLSDENFKKLKDAGLERVHNNLETSKNFFPKVCSTHTFDDKVNALKAALKSNLSVCSGGIIGLGESMQDRIDLAFSLEKLNIKSVPLNILSPVKGTPFENNKPLSEEEILKTTAIFRFIIPDAFIRLAGGRSILKDKGKKAFLSGANAAITGDMLTTCGISVDTDMQIIKETGYIVELIN</sequence>
<evidence type="ECO:0000256" key="12">
    <source>
        <dbReference type="ARBA" id="ARBA00023014"/>
    </source>
</evidence>
<dbReference type="Proteomes" id="UP000017429">
    <property type="component" value="Chromosome"/>
</dbReference>
<dbReference type="InterPro" id="IPR010722">
    <property type="entry name" value="BATS_dom"/>
</dbReference>
<comment type="cofactor">
    <cofactor evidence="15">
        <name>[2Fe-2S] cluster</name>
        <dbReference type="ChEBI" id="CHEBI:190135"/>
    </cofactor>
    <text evidence="15">Binds 1 [2Fe-2S] cluster. The cluster is coordinated with 3 cysteines and 1 arginine.</text>
</comment>
<evidence type="ECO:0000256" key="10">
    <source>
        <dbReference type="ARBA" id="ARBA00022756"/>
    </source>
</evidence>
<reference evidence="16" key="2">
    <citation type="submission" date="2022-05" db="EMBL/GenBank/DDBJ databases">
        <authorList>
            <person name="Proctor A.L."/>
            <person name="Phillips G.J."/>
            <person name="Wannemuehler M.J."/>
        </authorList>
    </citation>
    <scope>NUCLEOTIDE SEQUENCE</scope>
    <source>
        <strain evidence="16">ASF457</strain>
    </source>
</reference>
<reference evidence="16" key="3">
    <citation type="submission" date="2022-06" db="EMBL/GenBank/DDBJ databases">
        <title>Resources to Facilitate Use of the Altered Schaedler Flora (ASF) Mouse Model to Study Microbiome Function.</title>
        <authorList>
            <person name="Proctor A."/>
            <person name="Parvinroo S."/>
            <person name="Richie T."/>
            <person name="Jia X."/>
            <person name="Lee S.T.M."/>
            <person name="Karp P.D."/>
            <person name="Paley S."/>
            <person name="Kostic A.D."/>
            <person name="Pierre J.F."/>
            <person name="Wannemuehler M.J."/>
            <person name="Phillips G.J."/>
        </authorList>
    </citation>
    <scope>NUCLEOTIDE SEQUENCE</scope>
    <source>
        <strain evidence="16">ASF457</strain>
    </source>
</reference>
<comment type="cofactor">
    <cofactor evidence="14">
        <name>[2Fe-2S] cluster</name>
        <dbReference type="ChEBI" id="CHEBI:190135"/>
    </cofactor>
    <text evidence="14">Binds 1 [2Fe-2S] cluster. The cluster is coordinated with 3 cysteines and 1 arginine.</text>
</comment>
<evidence type="ECO:0000256" key="1">
    <source>
        <dbReference type="ARBA" id="ARBA00004942"/>
    </source>
</evidence>
<dbReference type="GO" id="GO:0004076">
    <property type="term" value="F:biotin synthase activity"/>
    <property type="evidence" value="ECO:0007669"/>
    <property type="project" value="UniProtKB-UniRule"/>
</dbReference>
<dbReference type="Pfam" id="PF06968">
    <property type="entry name" value="BATS"/>
    <property type="match status" value="1"/>
</dbReference>
<dbReference type="GO" id="GO:0005506">
    <property type="term" value="F:iron ion binding"/>
    <property type="evidence" value="ECO:0007669"/>
    <property type="project" value="UniProtKB-UniRule"/>
</dbReference>
<dbReference type="Pfam" id="PF04055">
    <property type="entry name" value="Radical_SAM"/>
    <property type="match status" value="1"/>
</dbReference>
<evidence type="ECO:0000256" key="14">
    <source>
        <dbReference type="HAMAP-Rule" id="MF_01694"/>
    </source>
</evidence>
<feature type="binding site" evidence="14 15">
    <location>
        <position position="196"/>
    </location>
    <ligand>
        <name>[2Fe-2S] cluster</name>
        <dbReference type="ChEBI" id="CHEBI:190135"/>
    </ligand>
</feature>
<keyword evidence="5 14" id="KW-0004">4Fe-4S</keyword>
<evidence type="ECO:0000313" key="16">
    <source>
        <dbReference type="EMBL" id="USF24338.1"/>
    </source>
</evidence>
<keyword evidence="11 14" id="KW-0408">Iron</keyword>
<evidence type="ECO:0000256" key="7">
    <source>
        <dbReference type="ARBA" id="ARBA00022691"/>
    </source>
</evidence>
<evidence type="ECO:0000256" key="9">
    <source>
        <dbReference type="ARBA" id="ARBA00022723"/>
    </source>
</evidence>
<protein>
    <recommendedName>
        <fullName evidence="4 14">Biotin synthase</fullName>
        <ecNumber evidence="4 14">2.8.1.6</ecNumber>
    </recommendedName>
</protein>
<comment type="subunit">
    <text evidence="3 14">Homodimer.</text>
</comment>
<keyword evidence="7 14" id="KW-0949">S-adenosyl-L-methionine</keyword>
<evidence type="ECO:0000256" key="3">
    <source>
        <dbReference type="ARBA" id="ARBA00011738"/>
    </source>
</evidence>
<dbReference type="HAMAP" id="MF_01694">
    <property type="entry name" value="BioB"/>
    <property type="match status" value="1"/>
</dbReference>
<evidence type="ECO:0000256" key="6">
    <source>
        <dbReference type="ARBA" id="ARBA00022679"/>
    </source>
</evidence>
<dbReference type="SFLD" id="SFLDG01060">
    <property type="entry name" value="BATS_domain_containing"/>
    <property type="match status" value="1"/>
</dbReference>
<comment type="pathway">
    <text evidence="1 14">Cofactor biosynthesis; biotin biosynthesis; biotin from 7,8-diaminononanoate: step 2/2.</text>
</comment>
<evidence type="ECO:0000256" key="2">
    <source>
        <dbReference type="ARBA" id="ARBA00010765"/>
    </source>
</evidence>
<dbReference type="NCBIfam" id="TIGR00433">
    <property type="entry name" value="bioB"/>
    <property type="match status" value="1"/>
</dbReference>
<evidence type="ECO:0000313" key="17">
    <source>
        <dbReference type="Proteomes" id="UP000017429"/>
    </source>
</evidence>
<keyword evidence="12 14" id="KW-0411">Iron-sulfur</keyword>
<dbReference type="InterPro" id="IPR024177">
    <property type="entry name" value="Biotin_synthase"/>
</dbReference>
<dbReference type="GO" id="GO:0051537">
    <property type="term" value="F:2 iron, 2 sulfur cluster binding"/>
    <property type="evidence" value="ECO:0007669"/>
    <property type="project" value="UniProtKB-KW"/>
</dbReference>
<feature type="binding site" evidence="14 15">
    <location>
        <position position="136"/>
    </location>
    <ligand>
        <name>[2Fe-2S] cluster</name>
        <dbReference type="ChEBI" id="CHEBI:190135"/>
    </ligand>
</feature>
<dbReference type="PROSITE" id="PS51918">
    <property type="entry name" value="RADICAL_SAM"/>
    <property type="match status" value="1"/>
</dbReference>
<dbReference type="SMART" id="SM00876">
    <property type="entry name" value="BATS"/>
    <property type="match status" value="1"/>
</dbReference>
<dbReference type="InterPro" id="IPR013785">
    <property type="entry name" value="Aldolase_TIM"/>
</dbReference>
<evidence type="ECO:0000256" key="13">
    <source>
        <dbReference type="ARBA" id="ARBA00051157"/>
    </source>
</evidence>
<dbReference type="KEGG" id="msch:N508_001424"/>
<dbReference type="CDD" id="cd01335">
    <property type="entry name" value="Radical_SAM"/>
    <property type="match status" value="1"/>
</dbReference>
<dbReference type="eggNOG" id="COG0502">
    <property type="taxonomic scope" value="Bacteria"/>
</dbReference>
<dbReference type="FunFam" id="3.20.20.70:FF:000026">
    <property type="entry name" value="Biotin synthase"/>
    <property type="match status" value="1"/>
</dbReference>
<keyword evidence="6 14" id="KW-0808">Transferase</keyword>
<keyword evidence="8 14" id="KW-0001">2Fe-2S</keyword>
<dbReference type="SFLD" id="SFLDS00029">
    <property type="entry name" value="Radical_SAM"/>
    <property type="match status" value="1"/>
</dbReference>
<dbReference type="PANTHER" id="PTHR22976:SF2">
    <property type="entry name" value="BIOTIN SYNTHASE, MITOCHONDRIAL"/>
    <property type="match status" value="1"/>
</dbReference>
<gene>
    <name evidence="14 16" type="primary">bioB</name>
    <name evidence="16" type="ORF">N508_001424</name>
</gene>
<dbReference type="PIRSF" id="PIRSF001619">
    <property type="entry name" value="Biotin_synth"/>
    <property type="match status" value="1"/>
</dbReference>
<proteinExistence type="inferred from homology"/>
<feature type="binding site" evidence="14 15">
    <location>
        <position position="104"/>
    </location>
    <ligand>
        <name>[2Fe-2S] cluster</name>
        <dbReference type="ChEBI" id="CHEBI:190135"/>
    </ligand>
</feature>
<evidence type="ECO:0000256" key="4">
    <source>
        <dbReference type="ARBA" id="ARBA00012236"/>
    </source>
</evidence>
<keyword evidence="9 14" id="KW-0479">Metal-binding</keyword>
<dbReference type="InterPro" id="IPR006638">
    <property type="entry name" value="Elp3/MiaA/NifB-like_rSAM"/>
</dbReference>
<reference evidence="16" key="1">
    <citation type="journal article" date="2014" name="Genome Announc.">
        <title>Draft genome sequences of the altered schaedler flora, a defined bacterial community from gnotobiotic mice.</title>
        <authorList>
            <person name="Wannemuehler M.J."/>
            <person name="Overstreet A.M."/>
            <person name="Ward D.V."/>
            <person name="Phillips G.J."/>
        </authorList>
    </citation>
    <scope>NUCLEOTIDE SEQUENCE</scope>
    <source>
        <strain evidence="16">ASF457</strain>
    </source>
</reference>
<comment type="similarity">
    <text evidence="2 14">Belongs to the radical SAM superfamily. Biotin synthase family.</text>
</comment>
<dbReference type="InterPro" id="IPR058240">
    <property type="entry name" value="rSAM_sf"/>
</dbReference>
<keyword evidence="17" id="KW-1185">Reference proteome</keyword>
<dbReference type="GO" id="GO:0051539">
    <property type="term" value="F:4 iron, 4 sulfur cluster binding"/>
    <property type="evidence" value="ECO:0007669"/>
    <property type="project" value="UniProtKB-KW"/>
</dbReference>